<dbReference type="Proteomes" id="UP000054217">
    <property type="component" value="Unassembled WGS sequence"/>
</dbReference>
<accession>A0A0C3JWE5</accession>
<sequence>MSSAALPGGQSARAAAPSSSQHGPRQIVQLSSGLAPPSLFEIPSPANVTRTIYLYCRGIIQIWTKKIACFNIPRIFQAWMRHCVT</sequence>
<dbReference type="AlphaFoldDB" id="A0A0C3JWE5"/>
<feature type="compositionally biased region" description="Low complexity" evidence="1">
    <location>
        <begin position="11"/>
        <end position="20"/>
    </location>
</feature>
<gene>
    <name evidence="2" type="ORF">M404DRAFT_579053</name>
</gene>
<proteinExistence type="predicted"/>
<dbReference type="HOGENOM" id="CLU_2513554_0_0_1"/>
<evidence type="ECO:0000313" key="2">
    <source>
        <dbReference type="EMBL" id="KIO13448.1"/>
    </source>
</evidence>
<dbReference type="EMBL" id="KN831946">
    <property type="protein sequence ID" value="KIO13448.1"/>
    <property type="molecule type" value="Genomic_DNA"/>
</dbReference>
<organism evidence="2 3">
    <name type="scientific">Pisolithus tinctorius Marx 270</name>
    <dbReference type="NCBI Taxonomy" id="870435"/>
    <lineage>
        <taxon>Eukaryota</taxon>
        <taxon>Fungi</taxon>
        <taxon>Dikarya</taxon>
        <taxon>Basidiomycota</taxon>
        <taxon>Agaricomycotina</taxon>
        <taxon>Agaricomycetes</taxon>
        <taxon>Agaricomycetidae</taxon>
        <taxon>Boletales</taxon>
        <taxon>Sclerodermatineae</taxon>
        <taxon>Pisolithaceae</taxon>
        <taxon>Pisolithus</taxon>
    </lineage>
</organism>
<name>A0A0C3JWE5_PISTI</name>
<reference evidence="2 3" key="1">
    <citation type="submission" date="2014-04" db="EMBL/GenBank/DDBJ databases">
        <authorList>
            <consortium name="DOE Joint Genome Institute"/>
            <person name="Kuo A."/>
            <person name="Kohler A."/>
            <person name="Costa M.D."/>
            <person name="Nagy L.G."/>
            <person name="Floudas D."/>
            <person name="Copeland A."/>
            <person name="Barry K.W."/>
            <person name="Cichocki N."/>
            <person name="Veneault-Fourrey C."/>
            <person name="LaButti K."/>
            <person name="Lindquist E.A."/>
            <person name="Lipzen A."/>
            <person name="Lundell T."/>
            <person name="Morin E."/>
            <person name="Murat C."/>
            <person name="Sun H."/>
            <person name="Tunlid A."/>
            <person name="Henrissat B."/>
            <person name="Grigoriev I.V."/>
            <person name="Hibbett D.S."/>
            <person name="Martin F."/>
            <person name="Nordberg H.P."/>
            <person name="Cantor M.N."/>
            <person name="Hua S.X."/>
        </authorList>
    </citation>
    <scope>NUCLEOTIDE SEQUENCE [LARGE SCALE GENOMIC DNA]</scope>
    <source>
        <strain evidence="2 3">Marx 270</strain>
    </source>
</reference>
<feature type="region of interest" description="Disordered" evidence="1">
    <location>
        <begin position="1"/>
        <end position="27"/>
    </location>
</feature>
<reference evidence="3" key="2">
    <citation type="submission" date="2015-01" db="EMBL/GenBank/DDBJ databases">
        <title>Evolutionary Origins and Diversification of the Mycorrhizal Mutualists.</title>
        <authorList>
            <consortium name="DOE Joint Genome Institute"/>
            <consortium name="Mycorrhizal Genomics Consortium"/>
            <person name="Kohler A."/>
            <person name="Kuo A."/>
            <person name="Nagy L.G."/>
            <person name="Floudas D."/>
            <person name="Copeland A."/>
            <person name="Barry K.W."/>
            <person name="Cichocki N."/>
            <person name="Veneault-Fourrey C."/>
            <person name="LaButti K."/>
            <person name="Lindquist E.A."/>
            <person name="Lipzen A."/>
            <person name="Lundell T."/>
            <person name="Morin E."/>
            <person name="Murat C."/>
            <person name="Riley R."/>
            <person name="Ohm R."/>
            <person name="Sun H."/>
            <person name="Tunlid A."/>
            <person name="Henrissat B."/>
            <person name="Grigoriev I.V."/>
            <person name="Hibbett D.S."/>
            <person name="Martin F."/>
        </authorList>
    </citation>
    <scope>NUCLEOTIDE SEQUENCE [LARGE SCALE GENOMIC DNA]</scope>
    <source>
        <strain evidence="3">Marx 270</strain>
    </source>
</reference>
<dbReference type="InParanoid" id="A0A0C3JWE5"/>
<evidence type="ECO:0000313" key="3">
    <source>
        <dbReference type="Proteomes" id="UP000054217"/>
    </source>
</evidence>
<protein>
    <submittedName>
        <fullName evidence="2">Uncharacterized protein</fullName>
    </submittedName>
</protein>
<keyword evidence="3" id="KW-1185">Reference proteome</keyword>
<evidence type="ECO:0000256" key="1">
    <source>
        <dbReference type="SAM" id="MobiDB-lite"/>
    </source>
</evidence>